<gene>
    <name evidence="1" type="ORF">HX788_27800</name>
</gene>
<evidence type="ECO:0000313" key="2">
    <source>
        <dbReference type="Proteomes" id="UP000563268"/>
    </source>
</evidence>
<feature type="non-terminal residue" evidence="1">
    <location>
        <position position="43"/>
    </location>
</feature>
<protein>
    <submittedName>
        <fullName evidence="1">Type VI secretion system-associated FHA domain protein TagH</fullName>
    </submittedName>
</protein>
<organism evidence="1 2">
    <name type="scientific">Pseudomonas edaphica</name>
    <dbReference type="NCBI Taxonomy" id="2006980"/>
    <lineage>
        <taxon>Bacteria</taxon>
        <taxon>Pseudomonadati</taxon>
        <taxon>Pseudomonadota</taxon>
        <taxon>Gammaproteobacteria</taxon>
        <taxon>Pseudomonadales</taxon>
        <taxon>Pseudomonadaceae</taxon>
        <taxon>Pseudomonas</taxon>
    </lineage>
</organism>
<comment type="caution">
    <text evidence="1">The sequence shown here is derived from an EMBL/GenBank/DDBJ whole genome shotgun (WGS) entry which is preliminary data.</text>
</comment>
<sequence>MQLVLEVCDGGGDEPPPRKVFDGVGGVVGRGAGCDWSIPDPSR</sequence>
<evidence type="ECO:0000313" key="1">
    <source>
        <dbReference type="EMBL" id="NWE10914.1"/>
    </source>
</evidence>
<dbReference type="EMBL" id="JACARM010000072">
    <property type="protein sequence ID" value="NWE10914.1"/>
    <property type="molecule type" value="Genomic_DNA"/>
</dbReference>
<name>A0A7Y8EA71_9PSED</name>
<dbReference type="Proteomes" id="UP000563268">
    <property type="component" value="Unassembled WGS sequence"/>
</dbReference>
<reference evidence="1 2" key="1">
    <citation type="submission" date="2020-04" db="EMBL/GenBank/DDBJ databases">
        <title>Molecular characterization of pseudomonads from Agaricus bisporus reveal novel blotch 2 pathogens in Western Europe.</title>
        <authorList>
            <person name="Taparia T."/>
            <person name="Krijger M."/>
            <person name="Haynes E."/>
            <person name="Elpinstone J.G."/>
            <person name="Noble R."/>
            <person name="Van Der Wolf J."/>
        </authorList>
    </citation>
    <scope>NUCLEOTIDE SEQUENCE [LARGE SCALE GENOMIC DNA]</scope>
    <source>
        <strain evidence="1 2">K7002</strain>
    </source>
</reference>
<accession>A0A7Y8EA71</accession>
<dbReference type="AlphaFoldDB" id="A0A7Y8EA71"/>
<proteinExistence type="predicted"/>